<dbReference type="OrthoDB" id="5977824at2759"/>
<keyword evidence="1" id="KW-0732">Signal</keyword>
<dbReference type="AlphaFoldDB" id="A0A6P8HTS6"/>
<sequence length="184" mass="21120">MMFQTVDLLLVGFVLTGIMIKPSKCQPNSTIQPNEPKCLTYLDEVVQILGSKIPPIIDSRMTDNYYNISRALYPSIDLPALYVKVTIQFLKDYQNGTKIIDGDTMKLTWSTSCTYVSVKHISLFAMTVFSLATIYPQRRETELTITVLPLCKDSPYKHDDEARTKMWRYIVSTFSVFRMLLLPL</sequence>
<evidence type="ECO:0000256" key="1">
    <source>
        <dbReference type="SAM" id="SignalP"/>
    </source>
</evidence>
<dbReference type="KEGG" id="aten:116292809"/>
<dbReference type="InParanoid" id="A0A6P8HTS6"/>
<protein>
    <submittedName>
        <fullName evidence="3">Uncharacterized protein LOC116292809</fullName>
    </submittedName>
</protein>
<feature type="signal peptide" evidence="1">
    <location>
        <begin position="1"/>
        <end position="25"/>
    </location>
</feature>
<dbReference type="RefSeq" id="XP_031556017.1">
    <property type="nucleotide sequence ID" value="XM_031700157.1"/>
</dbReference>
<evidence type="ECO:0000313" key="2">
    <source>
        <dbReference type="Proteomes" id="UP000515163"/>
    </source>
</evidence>
<reference evidence="3" key="1">
    <citation type="submission" date="2025-08" db="UniProtKB">
        <authorList>
            <consortium name="RefSeq"/>
        </authorList>
    </citation>
    <scope>IDENTIFICATION</scope>
    <source>
        <tissue evidence="3">Tentacle</tissue>
    </source>
</reference>
<evidence type="ECO:0000313" key="3">
    <source>
        <dbReference type="RefSeq" id="XP_031556017.1"/>
    </source>
</evidence>
<dbReference type="GeneID" id="116292809"/>
<feature type="chain" id="PRO_5027654850" evidence="1">
    <location>
        <begin position="26"/>
        <end position="184"/>
    </location>
</feature>
<organism evidence="2 3">
    <name type="scientific">Actinia tenebrosa</name>
    <name type="common">Australian red waratah sea anemone</name>
    <dbReference type="NCBI Taxonomy" id="6105"/>
    <lineage>
        <taxon>Eukaryota</taxon>
        <taxon>Metazoa</taxon>
        <taxon>Cnidaria</taxon>
        <taxon>Anthozoa</taxon>
        <taxon>Hexacorallia</taxon>
        <taxon>Actiniaria</taxon>
        <taxon>Actiniidae</taxon>
        <taxon>Actinia</taxon>
    </lineage>
</organism>
<gene>
    <name evidence="3" type="primary">LOC116292809</name>
</gene>
<keyword evidence="2" id="KW-1185">Reference proteome</keyword>
<dbReference type="Proteomes" id="UP000515163">
    <property type="component" value="Unplaced"/>
</dbReference>
<proteinExistence type="predicted"/>
<accession>A0A6P8HTS6</accession>
<name>A0A6P8HTS6_ACTTE</name>